<feature type="compositionally biased region" description="Basic and acidic residues" evidence="13">
    <location>
        <begin position="1"/>
        <end position="16"/>
    </location>
</feature>
<dbReference type="GO" id="GO:0005886">
    <property type="term" value="C:plasma membrane"/>
    <property type="evidence" value="ECO:0007669"/>
    <property type="project" value="UniProtKB-SubCell"/>
</dbReference>
<keyword evidence="11" id="KW-0927">Auxin signaling pathway</keyword>
<keyword evidence="17" id="KW-1185">Reference proteome</keyword>
<evidence type="ECO:0000256" key="3">
    <source>
        <dbReference type="ARBA" id="ARBA00005590"/>
    </source>
</evidence>
<evidence type="ECO:0000256" key="9">
    <source>
        <dbReference type="ARBA" id="ARBA00022989"/>
    </source>
</evidence>
<evidence type="ECO:0000313" key="16">
    <source>
        <dbReference type="EMBL" id="CAI8605685.1"/>
    </source>
</evidence>
<keyword evidence="9 14" id="KW-1133">Transmembrane helix</keyword>
<keyword evidence="10 14" id="KW-0472">Membrane</keyword>
<evidence type="ECO:0000256" key="13">
    <source>
        <dbReference type="SAM" id="MobiDB-lite"/>
    </source>
</evidence>
<feature type="transmembrane region" description="Helical" evidence="14">
    <location>
        <begin position="423"/>
        <end position="448"/>
    </location>
</feature>
<feature type="domain" description="Amino acid transporter transmembrane" evidence="15">
    <location>
        <begin position="18"/>
        <end position="448"/>
    </location>
</feature>
<dbReference type="EMBL" id="OX451738">
    <property type="protein sequence ID" value="CAI8605685.1"/>
    <property type="molecule type" value="Genomic_DNA"/>
</dbReference>
<dbReference type="GO" id="GO:0012505">
    <property type="term" value="C:endomembrane system"/>
    <property type="evidence" value="ECO:0007669"/>
    <property type="project" value="UniProtKB-SubCell"/>
</dbReference>
<evidence type="ECO:0000256" key="14">
    <source>
        <dbReference type="SAM" id="Phobius"/>
    </source>
</evidence>
<evidence type="ECO:0000256" key="7">
    <source>
        <dbReference type="ARBA" id="ARBA00022847"/>
    </source>
</evidence>
<keyword evidence="5" id="KW-1003">Cell membrane</keyword>
<dbReference type="Pfam" id="PF01490">
    <property type="entry name" value="Aa_trans"/>
    <property type="match status" value="1"/>
</dbReference>
<dbReference type="InterPro" id="IPR013057">
    <property type="entry name" value="AA_transpt_TM"/>
</dbReference>
<accession>A0AAV1A9M6</accession>
<keyword evidence="7" id="KW-0769">Symport</keyword>
<evidence type="ECO:0000256" key="6">
    <source>
        <dbReference type="ARBA" id="ARBA00022692"/>
    </source>
</evidence>
<dbReference type="GO" id="GO:0009734">
    <property type="term" value="P:auxin-activated signaling pathway"/>
    <property type="evidence" value="ECO:0007669"/>
    <property type="project" value="UniProtKB-KW"/>
</dbReference>
<feature type="transmembrane region" description="Helical" evidence="14">
    <location>
        <begin position="303"/>
        <end position="324"/>
    </location>
</feature>
<evidence type="ECO:0000256" key="2">
    <source>
        <dbReference type="ARBA" id="ARBA00004236"/>
    </source>
</evidence>
<keyword evidence="8" id="KW-0029">Amino-acid transport</keyword>
<evidence type="ECO:0000256" key="10">
    <source>
        <dbReference type="ARBA" id="ARBA00023136"/>
    </source>
</evidence>
<evidence type="ECO:0000256" key="11">
    <source>
        <dbReference type="ARBA" id="ARBA00023294"/>
    </source>
</evidence>
<protein>
    <recommendedName>
        <fullName evidence="15">Amino acid transporter transmembrane domain-containing protein</fullName>
    </recommendedName>
</protein>
<feature type="region of interest" description="Disordered" evidence="13">
    <location>
        <begin position="1"/>
        <end position="20"/>
    </location>
</feature>
<proteinExistence type="inferred from homology"/>
<dbReference type="AlphaFoldDB" id="A0AAV1A9M6"/>
<feature type="transmembrane region" description="Helical" evidence="14">
    <location>
        <begin position="47"/>
        <end position="66"/>
    </location>
</feature>
<comment type="subcellular location">
    <subcellularLocation>
        <location evidence="2">Cell membrane</location>
    </subcellularLocation>
    <subcellularLocation>
        <location evidence="1">Endomembrane system</location>
        <topology evidence="1">Multi-pass membrane protein</topology>
    </subcellularLocation>
</comment>
<comment type="similarity">
    <text evidence="3">Belongs to the amino acid/polyamine transporter 2 family. Amino acid/auxin permease (AAAP) (TC 2.A.18.1) subfamily.</text>
</comment>
<sequence>MNEMQKEVETDDDGKPKRTGTTWTASAHIITAVIGAGVLTLPWVMAQLGWIFGISYIIIIAVVTLYTSNLLTDCYRTPDPVTGKRNRTYMEAVKTILGGKMHVMCGIVQYANLSGAAIGYTITTSISVVSIQKINCFHKRGIEAPCIFSNNPYMIGLGVVEIFLSQIPNFHKLSWLSIIAATMSFGYAFIGIGLSLATIIQGNGASTSLIGGSKEGNLEDRVWSMLVALGNVALASSYSQIAIDIQDSLKSSPPENKVMKMANRVGIFAMTNIFLLCACSGYAAFGSNTPGSILMGSGFKEPFWLIDLANVFLIVHLVGAYQVIVQPIFCVVELSVGQRWSESSFITKEYPIGFGKMKFNLNLFRLIWRTIFVTIVTVLAMAMPFFNEMLGLLGAMGYWPLTIYFPTQMYIAKQKIRRQTFKWFGLQTLNFIFMIVSIVAACAAIHGMHEAFHKYKPFMYKV</sequence>
<feature type="transmembrane region" description="Helical" evidence="14">
    <location>
        <begin position="21"/>
        <end position="41"/>
    </location>
</feature>
<evidence type="ECO:0000313" key="17">
    <source>
        <dbReference type="Proteomes" id="UP001157006"/>
    </source>
</evidence>
<gene>
    <name evidence="16" type="ORF">VFH_III194880</name>
</gene>
<reference evidence="16 17" key="1">
    <citation type="submission" date="2023-01" db="EMBL/GenBank/DDBJ databases">
        <authorList>
            <person name="Kreplak J."/>
        </authorList>
    </citation>
    <scope>NUCLEOTIDE SEQUENCE [LARGE SCALE GENOMIC DNA]</scope>
</reference>
<evidence type="ECO:0000256" key="8">
    <source>
        <dbReference type="ARBA" id="ARBA00022970"/>
    </source>
</evidence>
<name>A0AAV1A9M6_VICFA</name>
<dbReference type="PANTHER" id="PTHR48017">
    <property type="entry name" value="OS05G0424000 PROTEIN-RELATED"/>
    <property type="match status" value="1"/>
</dbReference>
<feature type="transmembrane region" description="Helical" evidence="14">
    <location>
        <begin position="264"/>
        <end position="283"/>
    </location>
</feature>
<feature type="transmembrane region" description="Helical" evidence="14">
    <location>
        <begin position="366"/>
        <end position="386"/>
    </location>
</feature>
<keyword evidence="4" id="KW-0813">Transport</keyword>
<dbReference type="GO" id="GO:0006865">
    <property type="term" value="P:amino acid transport"/>
    <property type="evidence" value="ECO:0007669"/>
    <property type="project" value="UniProtKB-KW"/>
</dbReference>
<dbReference type="Proteomes" id="UP001157006">
    <property type="component" value="Chromosome 3"/>
</dbReference>
<keyword evidence="6 14" id="KW-0812">Transmembrane</keyword>
<evidence type="ECO:0000256" key="4">
    <source>
        <dbReference type="ARBA" id="ARBA00022448"/>
    </source>
</evidence>
<feature type="transmembrane region" description="Helical" evidence="14">
    <location>
        <begin position="392"/>
        <end position="411"/>
    </location>
</feature>
<dbReference type="GO" id="GO:0015293">
    <property type="term" value="F:symporter activity"/>
    <property type="evidence" value="ECO:0007669"/>
    <property type="project" value="UniProtKB-KW"/>
</dbReference>
<evidence type="ECO:0000256" key="1">
    <source>
        <dbReference type="ARBA" id="ARBA00004127"/>
    </source>
</evidence>
<organism evidence="16 17">
    <name type="scientific">Vicia faba</name>
    <name type="common">Broad bean</name>
    <name type="synonym">Faba vulgaris</name>
    <dbReference type="NCBI Taxonomy" id="3906"/>
    <lineage>
        <taxon>Eukaryota</taxon>
        <taxon>Viridiplantae</taxon>
        <taxon>Streptophyta</taxon>
        <taxon>Embryophyta</taxon>
        <taxon>Tracheophyta</taxon>
        <taxon>Spermatophyta</taxon>
        <taxon>Magnoliopsida</taxon>
        <taxon>eudicotyledons</taxon>
        <taxon>Gunneridae</taxon>
        <taxon>Pentapetalae</taxon>
        <taxon>rosids</taxon>
        <taxon>fabids</taxon>
        <taxon>Fabales</taxon>
        <taxon>Fabaceae</taxon>
        <taxon>Papilionoideae</taxon>
        <taxon>50 kb inversion clade</taxon>
        <taxon>NPAAA clade</taxon>
        <taxon>Hologalegina</taxon>
        <taxon>IRL clade</taxon>
        <taxon>Fabeae</taxon>
        <taxon>Vicia</taxon>
    </lineage>
</organism>
<evidence type="ECO:0000259" key="15">
    <source>
        <dbReference type="Pfam" id="PF01490"/>
    </source>
</evidence>
<evidence type="ECO:0000256" key="5">
    <source>
        <dbReference type="ARBA" id="ARBA00022475"/>
    </source>
</evidence>
<evidence type="ECO:0000256" key="12">
    <source>
        <dbReference type="ARBA" id="ARBA00045588"/>
    </source>
</evidence>
<feature type="transmembrane region" description="Helical" evidence="14">
    <location>
        <begin position="175"/>
        <end position="202"/>
    </location>
</feature>
<comment type="function">
    <text evidence="12">Carrier protein involved in proton-driven auxin influx. Mediates the formation of auxin gradient from developing leaves (site of auxin biosynthesis) to tips by contributing to the loading of auxin in vascular tissues and facilitating acropetal (base to tip) auxin transport within inner tissues of the root apex, and basipetal (tip to base) auxin transport within outer tissues of the root apex. May be involved in lateral roots and nodules formation.</text>
</comment>